<evidence type="ECO:0000259" key="7">
    <source>
        <dbReference type="PROSITE" id="PS50110"/>
    </source>
</evidence>
<dbReference type="GO" id="GO:0000160">
    <property type="term" value="P:phosphorelay signal transduction system"/>
    <property type="evidence" value="ECO:0007669"/>
    <property type="project" value="UniProtKB-KW"/>
</dbReference>
<feature type="modified residue" description="4-aspartylphosphate" evidence="6">
    <location>
        <position position="64"/>
    </location>
</feature>
<gene>
    <name evidence="8" type="primary">mprA</name>
    <name evidence="8" type="ORF">STSP2_02734</name>
</gene>
<evidence type="ECO:0000256" key="2">
    <source>
        <dbReference type="ARBA" id="ARBA00023012"/>
    </source>
</evidence>
<dbReference type="PROSITE" id="PS50110">
    <property type="entry name" value="RESPONSE_REGULATORY"/>
    <property type="match status" value="1"/>
</dbReference>
<name>A0A1U9NNL4_9BACT</name>
<dbReference type="Pfam" id="PF00072">
    <property type="entry name" value="Response_reg"/>
    <property type="match status" value="1"/>
</dbReference>
<dbReference type="InterPro" id="IPR050595">
    <property type="entry name" value="Bact_response_regulator"/>
</dbReference>
<organism evidence="8 9">
    <name type="scientific">Anaerohalosphaera lusitana</name>
    <dbReference type="NCBI Taxonomy" id="1936003"/>
    <lineage>
        <taxon>Bacteria</taxon>
        <taxon>Pseudomonadati</taxon>
        <taxon>Planctomycetota</taxon>
        <taxon>Phycisphaerae</taxon>
        <taxon>Sedimentisphaerales</taxon>
        <taxon>Anaerohalosphaeraceae</taxon>
        <taxon>Anaerohalosphaera</taxon>
    </lineage>
</organism>
<evidence type="ECO:0000256" key="6">
    <source>
        <dbReference type="PROSITE-ProRule" id="PRU00169"/>
    </source>
</evidence>
<dbReference type="SMART" id="SM00448">
    <property type="entry name" value="REC"/>
    <property type="match status" value="1"/>
</dbReference>
<evidence type="ECO:0000313" key="8">
    <source>
        <dbReference type="EMBL" id="AQT69542.1"/>
    </source>
</evidence>
<dbReference type="RefSeq" id="WP_146663218.1">
    <property type="nucleotide sequence ID" value="NZ_CP019791.1"/>
</dbReference>
<evidence type="ECO:0000313" key="9">
    <source>
        <dbReference type="Proteomes" id="UP000189674"/>
    </source>
</evidence>
<dbReference type="EMBL" id="CP019791">
    <property type="protein sequence ID" value="AQT69542.1"/>
    <property type="molecule type" value="Genomic_DNA"/>
</dbReference>
<accession>A0A1U9NNL4</accession>
<dbReference type="Gene3D" id="3.40.50.2300">
    <property type="match status" value="1"/>
</dbReference>
<keyword evidence="9" id="KW-1185">Reference proteome</keyword>
<evidence type="ECO:0000256" key="1">
    <source>
        <dbReference type="ARBA" id="ARBA00022553"/>
    </source>
</evidence>
<dbReference type="FunFam" id="3.40.50.2300:FF:000001">
    <property type="entry name" value="DNA-binding response regulator PhoB"/>
    <property type="match status" value="1"/>
</dbReference>
<keyword evidence="2" id="KW-0902">Two-component regulatory system</keyword>
<keyword evidence="5" id="KW-0804">Transcription</keyword>
<dbReference type="PANTHER" id="PTHR44591:SF3">
    <property type="entry name" value="RESPONSE REGULATORY DOMAIN-CONTAINING PROTEIN"/>
    <property type="match status" value="1"/>
</dbReference>
<dbReference type="InterPro" id="IPR011006">
    <property type="entry name" value="CheY-like_superfamily"/>
</dbReference>
<proteinExistence type="predicted"/>
<keyword evidence="3" id="KW-0805">Transcription regulation</keyword>
<sequence length="139" mass="15773">MFEFLFGNKKAKKTKILIVDDEPNIVQTLKDRLEMNEYAVLTAENGKEGLDTATAEKPDIILLDVIMPIMDGHEMLEALRKQPDCEDISVIMLTARSQTQDIARANACGIEDYIVKPFDLSELLEKIERLVEHKKAVLK</sequence>
<keyword evidence="4" id="KW-0238">DNA-binding</keyword>
<evidence type="ECO:0000256" key="4">
    <source>
        <dbReference type="ARBA" id="ARBA00023125"/>
    </source>
</evidence>
<dbReference type="AlphaFoldDB" id="A0A1U9NNL4"/>
<reference evidence="9" key="1">
    <citation type="submission" date="2017-02" db="EMBL/GenBank/DDBJ databases">
        <title>Comparative genomics and description of representatives of a novel lineage of planctomycetes thriving in anoxic sediments.</title>
        <authorList>
            <person name="Spring S."/>
            <person name="Bunk B."/>
            <person name="Sproer C."/>
        </authorList>
    </citation>
    <scope>NUCLEOTIDE SEQUENCE [LARGE SCALE GENOMIC DNA]</scope>
    <source>
        <strain evidence="9">ST-NAGAB-D1</strain>
    </source>
</reference>
<dbReference type="PANTHER" id="PTHR44591">
    <property type="entry name" value="STRESS RESPONSE REGULATOR PROTEIN 1"/>
    <property type="match status" value="1"/>
</dbReference>
<dbReference type="GO" id="GO:0003677">
    <property type="term" value="F:DNA binding"/>
    <property type="evidence" value="ECO:0007669"/>
    <property type="project" value="UniProtKB-KW"/>
</dbReference>
<dbReference type="KEGG" id="alus:STSP2_02734"/>
<dbReference type="Proteomes" id="UP000189674">
    <property type="component" value="Chromosome"/>
</dbReference>
<protein>
    <submittedName>
        <fullName evidence="8">Mycobacterial persistence regulator A</fullName>
    </submittedName>
</protein>
<dbReference type="OrthoDB" id="9800897at2"/>
<dbReference type="SUPFAM" id="SSF52172">
    <property type="entry name" value="CheY-like"/>
    <property type="match status" value="1"/>
</dbReference>
<evidence type="ECO:0000256" key="3">
    <source>
        <dbReference type="ARBA" id="ARBA00023015"/>
    </source>
</evidence>
<feature type="domain" description="Response regulatory" evidence="7">
    <location>
        <begin position="15"/>
        <end position="131"/>
    </location>
</feature>
<dbReference type="InterPro" id="IPR001789">
    <property type="entry name" value="Sig_transdc_resp-reg_receiver"/>
</dbReference>
<evidence type="ECO:0000256" key="5">
    <source>
        <dbReference type="ARBA" id="ARBA00023163"/>
    </source>
</evidence>
<dbReference type="STRING" id="1936003.STSP2_02734"/>
<keyword evidence="1 6" id="KW-0597">Phosphoprotein</keyword>